<accession>A0A427XSN8</accession>
<dbReference type="AlphaFoldDB" id="A0A427XSN8"/>
<organism evidence="1 2">
    <name type="scientific">Apiotrichum porosum</name>
    <dbReference type="NCBI Taxonomy" id="105984"/>
    <lineage>
        <taxon>Eukaryota</taxon>
        <taxon>Fungi</taxon>
        <taxon>Dikarya</taxon>
        <taxon>Basidiomycota</taxon>
        <taxon>Agaricomycotina</taxon>
        <taxon>Tremellomycetes</taxon>
        <taxon>Trichosporonales</taxon>
        <taxon>Trichosporonaceae</taxon>
        <taxon>Apiotrichum</taxon>
    </lineage>
</organism>
<comment type="caution">
    <text evidence="1">The sequence shown here is derived from an EMBL/GenBank/DDBJ whole genome shotgun (WGS) entry which is preliminary data.</text>
</comment>
<keyword evidence="2" id="KW-1185">Reference proteome</keyword>
<evidence type="ECO:0000313" key="1">
    <source>
        <dbReference type="EMBL" id="RSH81850.1"/>
    </source>
</evidence>
<name>A0A427XSN8_9TREE</name>
<gene>
    <name evidence="1" type="ORF">EHS24_008045</name>
</gene>
<dbReference type="EMBL" id="RSCE01000006">
    <property type="protein sequence ID" value="RSH81850.1"/>
    <property type="molecule type" value="Genomic_DNA"/>
</dbReference>
<proteinExistence type="predicted"/>
<reference evidence="1 2" key="1">
    <citation type="submission" date="2018-11" db="EMBL/GenBank/DDBJ databases">
        <title>Genome sequence of Apiotrichum porosum DSM 27194.</title>
        <authorList>
            <person name="Aliyu H."/>
            <person name="Gorte O."/>
            <person name="Ochsenreither K."/>
        </authorList>
    </citation>
    <scope>NUCLEOTIDE SEQUENCE [LARGE SCALE GENOMIC DNA]</scope>
    <source>
        <strain evidence="1 2">DSM 27194</strain>
    </source>
</reference>
<evidence type="ECO:0000313" key="2">
    <source>
        <dbReference type="Proteomes" id="UP000279236"/>
    </source>
</evidence>
<sequence>MRKINQPAGQLSDRVDNALAELSAWEQKHSEQLHATAASSNRNSLATASVQQRASVAAMTAQIIPPVFQRDPDAPVEQWHEHQAPLQKARFGRGLDTGPIIGGKRKCAEMADVEGQEVYRHFKIPSKSFVLSHVVD</sequence>
<dbReference type="RefSeq" id="XP_028476305.1">
    <property type="nucleotide sequence ID" value="XM_028623372.1"/>
</dbReference>
<dbReference type="GeneID" id="39592588"/>
<protein>
    <submittedName>
        <fullName evidence="1">Uncharacterized protein</fullName>
    </submittedName>
</protein>
<dbReference type="Proteomes" id="UP000279236">
    <property type="component" value="Unassembled WGS sequence"/>
</dbReference>